<comment type="caution">
    <text evidence="1">The sequence shown here is derived from an EMBL/GenBank/DDBJ whole genome shotgun (WGS) entry which is preliminary data.</text>
</comment>
<organism evidence="1 2">
    <name type="scientific">Ataeniobius toweri</name>
    <dbReference type="NCBI Taxonomy" id="208326"/>
    <lineage>
        <taxon>Eukaryota</taxon>
        <taxon>Metazoa</taxon>
        <taxon>Chordata</taxon>
        <taxon>Craniata</taxon>
        <taxon>Vertebrata</taxon>
        <taxon>Euteleostomi</taxon>
        <taxon>Actinopterygii</taxon>
        <taxon>Neopterygii</taxon>
        <taxon>Teleostei</taxon>
        <taxon>Neoteleostei</taxon>
        <taxon>Acanthomorphata</taxon>
        <taxon>Ovalentaria</taxon>
        <taxon>Atherinomorphae</taxon>
        <taxon>Cyprinodontiformes</taxon>
        <taxon>Goodeidae</taxon>
        <taxon>Ataeniobius</taxon>
    </lineage>
</organism>
<name>A0ABU7AFZ1_9TELE</name>
<gene>
    <name evidence="1" type="ORF">ATANTOWER_012778</name>
</gene>
<reference evidence="1 2" key="1">
    <citation type="submission" date="2021-07" db="EMBL/GenBank/DDBJ databases">
        <authorList>
            <person name="Palmer J.M."/>
        </authorList>
    </citation>
    <scope>NUCLEOTIDE SEQUENCE [LARGE SCALE GENOMIC DNA]</scope>
    <source>
        <strain evidence="1 2">AT_MEX2019</strain>
        <tissue evidence="1">Muscle</tissue>
    </source>
</reference>
<proteinExistence type="predicted"/>
<protein>
    <submittedName>
        <fullName evidence="1">Uncharacterized protein</fullName>
    </submittedName>
</protein>
<accession>A0ABU7AFZ1</accession>
<sequence>MVEQLVAPLLRSKKVLGSAPGCGSFCVEFACSPRVYVGSHQLFNSGMRGKMSLSHSSSHYRRPLRQACHIHKGRLLG</sequence>
<evidence type="ECO:0000313" key="2">
    <source>
        <dbReference type="Proteomes" id="UP001345963"/>
    </source>
</evidence>
<dbReference type="EMBL" id="JAHUTI010012542">
    <property type="protein sequence ID" value="MED6236684.1"/>
    <property type="molecule type" value="Genomic_DNA"/>
</dbReference>
<evidence type="ECO:0000313" key="1">
    <source>
        <dbReference type="EMBL" id="MED6236684.1"/>
    </source>
</evidence>
<keyword evidence="2" id="KW-1185">Reference proteome</keyword>
<dbReference type="Proteomes" id="UP001345963">
    <property type="component" value="Unassembled WGS sequence"/>
</dbReference>